<feature type="transmembrane region" description="Helical" evidence="1">
    <location>
        <begin position="57"/>
        <end position="77"/>
    </location>
</feature>
<name>A0A844XSJ9_9SPHN</name>
<evidence type="ECO:0000256" key="1">
    <source>
        <dbReference type="SAM" id="Phobius"/>
    </source>
</evidence>
<organism evidence="2 3">
    <name type="scientific">Qipengyuania vulgaris</name>
    <dbReference type="NCBI Taxonomy" id="291985"/>
    <lineage>
        <taxon>Bacteria</taxon>
        <taxon>Pseudomonadati</taxon>
        <taxon>Pseudomonadota</taxon>
        <taxon>Alphaproteobacteria</taxon>
        <taxon>Sphingomonadales</taxon>
        <taxon>Erythrobacteraceae</taxon>
        <taxon>Qipengyuania</taxon>
    </lineage>
</organism>
<keyword evidence="3" id="KW-1185">Reference proteome</keyword>
<dbReference type="RefSeq" id="WP_160728182.1">
    <property type="nucleotide sequence ID" value="NZ_WTYC01000004.1"/>
</dbReference>
<keyword evidence="1" id="KW-0472">Membrane</keyword>
<dbReference type="EMBL" id="WTYC01000004">
    <property type="protein sequence ID" value="MXO48566.1"/>
    <property type="molecule type" value="Genomic_DNA"/>
</dbReference>
<feature type="transmembrane region" description="Helical" evidence="1">
    <location>
        <begin position="6"/>
        <end position="26"/>
    </location>
</feature>
<gene>
    <name evidence="2" type="ORF">GRI69_09880</name>
</gene>
<accession>A0A844XSJ9</accession>
<reference evidence="2 3" key="1">
    <citation type="submission" date="2019-12" db="EMBL/GenBank/DDBJ databases">
        <title>Genomic-based taxomic classification of the family Erythrobacteraceae.</title>
        <authorList>
            <person name="Xu L."/>
        </authorList>
    </citation>
    <scope>NUCLEOTIDE SEQUENCE [LARGE SCALE GENOMIC DNA]</scope>
    <source>
        <strain evidence="2 3">DSM 17792</strain>
    </source>
</reference>
<dbReference type="OrthoDB" id="9804637at2"/>
<dbReference type="AlphaFoldDB" id="A0A844XSJ9"/>
<comment type="caution">
    <text evidence="2">The sequence shown here is derived from an EMBL/GenBank/DDBJ whole genome shotgun (WGS) entry which is preliminary data.</text>
</comment>
<protein>
    <submittedName>
        <fullName evidence="2">DUF1467 family protein</fullName>
    </submittedName>
</protein>
<dbReference type="Proteomes" id="UP000448199">
    <property type="component" value="Unassembled WGS sequence"/>
</dbReference>
<evidence type="ECO:0000313" key="2">
    <source>
        <dbReference type="EMBL" id="MXO48566.1"/>
    </source>
</evidence>
<keyword evidence="1" id="KW-0812">Transmembrane</keyword>
<keyword evidence="1" id="KW-1133">Transmembrane helix</keyword>
<evidence type="ECO:0000313" key="3">
    <source>
        <dbReference type="Proteomes" id="UP000448199"/>
    </source>
</evidence>
<proteinExistence type="predicted"/>
<sequence>MQWTSILAIYALFWVVSAFILLPFGVQTHDEAGMDKIPGQAESAPANFQPKLIAKRATVLAAAVTAVYVINYAYGWITAEDLIFWGPTAN</sequence>
<dbReference type="InterPro" id="IPR009935">
    <property type="entry name" value="DUF1467"/>
</dbReference>
<dbReference type="Pfam" id="PF07330">
    <property type="entry name" value="DUF1467"/>
    <property type="match status" value="1"/>
</dbReference>